<evidence type="ECO:0000313" key="1">
    <source>
        <dbReference type="EMBL" id="CAG8543813.1"/>
    </source>
</evidence>
<accession>A0ACA9LQ89</accession>
<dbReference type="Proteomes" id="UP000789920">
    <property type="component" value="Unassembled WGS sequence"/>
</dbReference>
<proteinExistence type="predicted"/>
<protein>
    <submittedName>
        <fullName evidence="1">19390_t:CDS:1</fullName>
    </submittedName>
</protein>
<feature type="non-terminal residue" evidence="1">
    <location>
        <position position="353"/>
    </location>
</feature>
<reference evidence="1" key="1">
    <citation type="submission" date="2021-06" db="EMBL/GenBank/DDBJ databases">
        <authorList>
            <person name="Kallberg Y."/>
            <person name="Tangrot J."/>
            <person name="Rosling A."/>
        </authorList>
    </citation>
    <scope>NUCLEOTIDE SEQUENCE</scope>
    <source>
        <strain evidence="1">MA461A</strain>
    </source>
</reference>
<keyword evidence="2" id="KW-1185">Reference proteome</keyword>
<gene>
    <name evidence="1" type="ORF">RPERSI_LOCUS3667</name>
</gene>
<sequence length="353" mass="41050">MNEVADDQFDIMTTEDYHVVASSCKGTQGHKDIREDAYLYKMLQNCLIAIVCDGHGCIEKHNKNEIVELVLSSLISSDSNNETFLEKELQKLGGEPDKDKIKDIFNCVFESLDKDIIKKQEGCEFEDCVGTTATIALIFNKTTFVVHRGDSPAYAGYKDGKIKRITINHNLENYLKEVEDPHFYKDKRYWLDRMVEGGGGVKVTTFFGNTHNFTSKKFPRDSNQEIELNRRYSTQSGLIEISNKDIEFIFVTSDGFGNVEMFLRDSVKKFREDNEKETKDACFLMGKKQKFFNDDVDDATFIAIFFKQRKDEMIKDLYERINKKQYTDEWRCGQSLYDKEEIFTYLPAIKREE</sequence>
<name>A0ACA9LQ89_9GLOM</name>
<dbReference type="EMBL" id="CAJVQC010004683">
    <property type="protein sequence ID" value="CAG8543813.1"/>
    <property type="molecule type" value="Genomic_DNA"/>
</dbReference>
<evidence type="ECO:0000313" key="2">
    <source>
        <dbReference type="Proteomes" id="UP000789920"/>
    </source>
</evidence>
<comment type="caution">
    <text evidence="1">The sequence shown here is derived from an EMBL/GenBank/DDBJ whole genome shotgun (WGS) entry which is preliminary data.</text>
</comment>
<organism evidence="1 2">
    <name type="scientific">Racocetra persica</name>
    <dbReference type="NCBI Taxonomy" id="160502"/>
    <lineage>
        <taxon>Eukaryota</taxon>
        <taxon>Fungi</taxon>
        <taxon>Fungi incertae sedis</taxon>
        <taxon>Mucoromycota</taxon>
        <taxon>Glomeromycotina</taxon>
        <taxon>Glomeromycetes</taxon>
        <taxon>Diversisporales</taxon>
        <taxon>Gigasporaceae</taxon>
        <taxon>Racocetra</taxon>
    </lineage>
</organism>